<dbReference type="PROSITE" id="PS00678">
    <property type="entry name" value="WD_REPEATS_1"/>
    <property type="match status" value="4"/>
</dbReference>
<dbReference type="InterPro" id="IPR001810">
    <property type="entry name" value="F-box_dom"/>
</dbReference>
<dbReference type="InterPro" id="IPR015943">
    <property type="entry name" value="WD40/YVTN_repeat-like_dom_sf"/>
</dbReference>
<feature type="region of interest" description="Disordered" evidence="4">
    <location>
        <begin position="337"/>
        <end position="359"/>
    </location>
</feature>
<feature type="region of interest" description="Disordered" evidence="4">
    <location>
        <begin position="469"/>
        <end position="494"/>
    </location>
</feature>
<dbReference type="Gene3D" id="1.20.1280.50">
    <property type="match status" value="1"/>
</dbReference>
<dbReference type="EMBL" id="JARBDR010000918">
    <property type="protein sequence ID" value="KAJ8302090.1"/>
    <property type="molecule type" value="Genomic_DNA"/>
</dbReference>
<name>A0ABQ9EA96_TEGGR</name>
<dbReference type="PANTHER" id="PTHR19849">
    <property type="entry name" value="PHOSPHOLIPASE A-2-ACTIVATING PROTEIN"/>
    <property type="match status" value="1"/>
</dbReference>
<dbReference type="Pfam" id="PF00400">
    <property type="entry name" value="WD40"/>
    <property type="match status" value="5"/>
</dbReference>
<protein>
    <recommendedName>
        <fullName evidence="5">F-box domain-containing protein</fullName>
    </recommendedName>
</protein>
<comment type="caution">
    <text evidence="6">The sequence shown here is derived from an EMBL/GenBank/DDBJ whole genome shotgun (WGS) entry which is preliminary data.</text>
</comment>
<dbReference type="PANTHER" id="PTHR19849:SF1">
    <property type="entry name" value="F-BOX_WD REPEAT-CONTAINING PROTEIN 7"/>
    <property type="match status" value="1"/>
</dbReference>
<dbReference type="InterPro" id="IPR020472">
    <property type="entry name" value="WD40_PAC1"/>
</dbReference>
<dbReference type="SUPFAM" id="SSF50978">
    <property type="entry name" value="WD40 repeat-like"/>
    <property type="match status" value="1"/>
</dbReference>
<keyword evidence="7" id="KW-1185">Reference proteome</keyword>
<gene>
    <name evidence="6" type="ORF">KUTeg_021077</name>
</gene>
<evidence type="ECO:0000256" key="2">
    <source>
        <dbReference type="ARBA" id="ARBA00022737"/>
    </source>
</evidence>
<dbReference type="PROSITE" id="PS50294">
    <property type="entry name" value="WD_REPEATS_REGION"/>
    <property type="match status" value="4"/>
</dbReference>
<dbReference type="InterPro" id="IPR036322">
    <property type="entry name" value="WD40_repeat_dom_sf"/>
</dbReference>
<evidence type="ECO:0000256" key="3">
    <source>
        <dbReference type="PROSITE-ProRule" id="PRU00221"/>
    </source>
</evidence>
<dbReference type="PROSITE" id="PS50082">
    <property type="entry name" value="WD_REPEATS_2"/>
    <property type="match status" value="5"/>
</dbReference>
<evidence type="ECO:0000313" key="7">
    <source>
        <dbReference type="Proteomes" id="UP001217089"/>
    </source>
</evidence>
<dbReference type="Pfam" id="PF12937">
    <property type="entry name" value="F-box-like"/>
    <property type="match status" value="1"/>
</dbReference>
<dbReference type="InterPro" id="IPR036047">
    <property type="entry name" value="F-box-like_dom_sf"/>
</dbReference>
<keyword evidence="2" id="KW-0677">Repeat</keyword>
<feature type="domain" description="F-box" evidence="5">
    <location>
        <begin position="542"/>
        <end position="588"/>
    </location>
</feature>
<feature type="repeat" description="WD" evidence="3">
    <location>
        <begin position="683"/>
        <end position="722"/>
    </location>
</feature>
<keyword evidence="1 3" id="KW-0853">WD repeat</keyword>
<feature type="repeat" description="WD" evidence="3">
    <location>
        <begin position="803"/>
        <end position="842"/>
    </location>
</feature>
<dbReference type="Gene3D" id="2.130.10.10">
    <property type="entry name" value="YVTN repeat-like/Quinoprotein amine dehydrogenase"/>
    <property type="match status" value="2"/>
</dbReference>
<sequence length="877" mass="99577">MNVIGASAFRRHCYKLITCTGTVRSSLKVIPEIRDKNFDLSDNMYTDRKFSIIVVECLSFPSQTDHSRGIQIIVVECLSFPSQIDHSRGMFVISISDTSKSGNVCHFYLIQIIVVECLSFPSQTDHSQGMFVISISDISQSGNVCHFHLRKIIVRECLSFSSQTDHSRGLQIIVEDCLSFPSQTDHSQGMFVISISDISQSGNVCHFYLRQIIVVECLSYPSQTDHSQGMRMFKEEGILVPCFHGYEKMPNHNRQQQNGTENQKKKNMISDTVQNKVSWRDDVSYVSDSPCTSDISSSSGRITSTRRKNLQVEIEKRRSFSRQLYTELKLEDGHIPIATTSHDGRMSSSNDSQSDSRFDTSVFDSDEEVNSHCHCQACCNHEDRVTEPCHNNILCERKLSNDNSQDDTEVCKSPCSVSSWGYFSQRHRNHYKYSRRSDYSSDSDDDIAISLRSSAVMNQVNGTMKQKSHIPLLDSLSNSNNDQNKKNGKKNKTSGKLDIVNNKTCYQKDGVKPSKGCELPQLHLLSVKMGPNLHRGCPPNCQDILAWLPTNLALKVMSFLDPVSLCRASMVCKIWRHLGEEQSFWRKFCCQQKWRLSKAAEHKQVISHMSPEGSIMWKKVFAERFRLRNNWLRGRCTVRTFEGHSQGISCVQFDDSRIVSGSSDKTIKVWNIRTNAQWSVQTLVGHSGTVRCLHLEGNRLVSGSTDKTIKVWDLSTQESWSSIACKVTMIGHTETVRCLQVDDEKAIKDIRLQFYVFILMTQKLSLDHVTKLSRIVSGSLDCNLKFWDIHSGDCINTIDWKAAEGHTGVVRCLQADSWRLVSAADDKTIKVWNLETGQRLVTLRNHTDGVTCLQFNDFIIVSGSYDKTVKLWDFSCC</sequence>
<feature type="compositionally biased region" description="Low complexity" evidence="4">
    <location>
        <begin position="472"/>
        <end position="482"/>
    </location>
</feature>
<feature type="repeat" description="WD" evidence="3">
    <location>
        <begin position="843"/>
        <end position="877"/>
    </location>
</feature>
<dbReference type="PROSITE" id="PS50181">
    <property type="entry name" value="FBOX"/>
    <property type="match status" value="1"/>
</dbReference>
<dbReference type="SMART" id="SM00256">
    <property type="entry name" value="FBOX"/>
    <property type="match status" value="1"/>
</dbReference>
<evidence type="ECO:0000256" key="1">
    <source>
        <dbReference type="ARBA" id="ARBA00022574"/>
    </source>
</evidence>
<evidence type="ECO:0000256" key="4">
    <source>
        <dbReference type="SAM" id="MobiDB-lite"/>
    </source>
</evidence>
<dbReference type="InterPro" id="IPR019775">
    <property type="entry name" value="WD40_repeat_CS"/>
</dbReference>
<proteinExistence type="predicted"/>
<feature type="repeat" description="WD" evidence="3">
    <location>
        <begin position="775"/>
        <end position="797"/>
    </location>
</feature>
<feature type="repeat" description="WD" evidence="3">
    <location>
        <begin position="641"/>
        <end position="680"/>
    </location>
</feature>
<evidence type="ECO:0000259" key="5">
    <source>
        <dbReference type="PROSITE" id="PS50181"/>
    </source>
</evidence>
<dbReference type="Proteomes" id="UP001217089">
    <property type="component" value="Unassembled WGS sequence"/>
</dbReference>
<feature type="compositionally biased region" description="Polar residues" evidence="4">
    <location>
        <begin position="252"/>
        <end position="261"/>
    </location>
</feature>
<dbReference type="PRINTS" id="PR00320">
    <property type="entry name" value="GPROTEINBRPT"/>
</dbReference>
<dbReference type="SUPFAM" id="SSF81383">
    <property type="entry name" value="F-box domain"/>
    <property type="match status" value="1"/>
</dbReference>
<reference evidence="6 7" key="1">
    <citation type="submission" date="2022-12" db="EMBL/GenBank/DDBJ databases">
        <title>Chromosome-level genome of Tegillarca granosa.</title>
        <authorList>
            <person name="Kim J."/>
        </authorList>
    </citation>
    <scope>NUCLEOTIDE SEQUENCE [LARGE SCALE GENOMIC DNA]</scope>
    <source>
        <strain evidence="6">Teg-2019</strain>
        <tissue evidence="6">Adductor muscle</tissue>
    </source>
</reference>
<evidence type="ECO:0000313" key="6">
    <source>
        <dbReference type="EMBL" id="KAJ8302090.1"/>
    </source>
</evidence>
<feature type="region of interest" description="Disordered" evidence="4">
    <location>
        <begin position="250"/>
        <end position="273"/>
    </location>
</feature>
<organism evidence="6 7">
    <name type="scientific">Tegillarca granosa</name>
    <name type="common">Malaysian cockle</name>
    <name type="synonym">Anadara granosa</name>
    <dbReference type="NCBI Taxonomy" id="220873"/>
    <lineage>
        <taxon>Eukaryota</taxon>
        <taxon>Metazoa</taxon>
        <taxon>Spiralia</taxon>
        <taxon>Lophotrochozoa</taxon>
        <taxon>Mollusca</taxon>
        <taxon>Bivalvia</taxon>
        <taxon>Autobranchia</taxon>
        <taxon>Pteriomorphia</taxon>
        <taxon>Arcoida</taxon>
        <taxon>Arcoidea</taxon>
        <taxon>Arcidae</taxon>
        <taxon>Tegillarca</taxon>
    </lineage>
</organism>
<dbReference type="CDD" id="cd00200">
    <property type="entry name" value="WD40"/>
    <property type="match status" value="1"/>
</dbReference>
<accession>A0ABQ9EA96</accession>
<dbReference type="SMART" id="SM00320">
    <property type="entry name" value="WD40"/>
    <property type="match status" value="5"/>
</dbReference>
<dbReference type="InterPro" id="IPR001680">
    <property type="entry name" value="WD40_rpt"/>
</dbReference>